<dbReference type="RefSeq" id="WP_286251474.1">
    <property type="nucleotide sequence ID" value="NZ_AP018448.1"/>
</dbReference>
<evidence type="ECO:0000256" key="2">
    <source>
        <dbReference type="ARBA" id="ARBA00022679"/>
    </source>
</evidence>
<gene>
    <name evidence="4" type="ORF">SGFS_036630</name>
</gene>
<dbReference type="SUPFAM" id="SSF53474">
    <property type="entry name" value="alpha/beta-Hydrolases"/>
    <property type="match status" value="1"/>
</dbReference>
<comment type="function">
    <text evidence="1">Acyl transferase is part of the fatty acid reductase system required for aldehyde biosynthesis; it produces fatty acids for the luminescent reaction.</text>
</comment>
<protein>
    <recommendedName>
        <fullName evidence="6">Acyl transferase</fullName>
    </recommendedName>
</protein>
<proteinExistence type="predicted"/>
<evidence type="ECO:0000256" key="1">
    <source>
        <dbReference type="ARBA" id="ARBA00003846"/>
    </source>
</evidence>
<sequence>MSTECFDVKTKEGRTVAVWRDSPPDKDATGPVVVMAPGFGQRMRSSGVLALMLTYNGATVYRFDALDHVGLSDGEIVDYSTTQLMEALTAVVDTVCEREGVASVSMVATSLSALPVLQLAADRKCADNIALMLGVVNGRQTLLKVLDTDYLDWELDDLPARVQIDKHSVDPRPIVAETRVVGWWELSATVDALSVLNIPVRNFVATDDDWVDIADVRTAFEAANLDQGNVVEVAVSGHALLRNPVALKALLTDVTRSLVGGDDEPVMPSFEEIVSLRGSERELERRHLASRTGGRTEPTE</sequence>
<organism evidence="4 5">
    <name type="scientific">Streptomyces graminofaciens</name>
    <dbReference type="NCBI Taxonomy" id="68212"/>
    <lineage>
        <taxon>Bacteria</taxon>
        <taxon>Bacillati</taxon>
        <taxon>Actinomycetota</taxon>
        <taxon>Actinomycetes</taxon>
        <taxon>Kitasatosporales</taxon>
        <taxon>Streptomycetaceae</taxon>
        <taxon>Streptomyces</taxon>
    </lineage>
</organism>
<name>A0ABN5VGI2_9ACTN</name>
<reference evidence="4 5" key="1">
    <citation type="journal article" date="2010" name="ChemBioChem">
        <title>Cloning and characterization of the biosynthetic gene cluster of 16-membered macrolide antibiotic FD-891: involvement of a dual functional cytochrome P450 monooxygenase catalyzing epoxidation and hydroxylation.</title>
        <authorList>
            <person name="Kudo F."/>
            <person name="Motegi A."/>
            <person name="Mizoue K."/>
            <person name="Eguchi T."/>
        </authorList>
    </citation>
    <scope>NUCLEOTIDE SEQUENCE [LARGE SCALE GENOMIC DNA]</scope>
    <source>
        <strain evidence="4 5">A-8890</strain>
    </source>
</reference>
<evidence type="ECO:0000256" key="3">
    <source>
        <dbReference type="ARBA" id="ARBA00023315"/>
    </source>
</evidence>
<dbReference type="Gene3D" id="3.40.50.1820">
    <property type="entry name" value="alpha/beta hydrolase"/>
    <property type="match status" value="1"/>
</dbReference>
<keyword evidence="2" id="KW-0808">Transferase</keyword>
<dbReference type="EMBL" id="AP018448">
    <property type="protein sequence ID" value="BBC32369.1"/>
    <property type="molecule type" value="Genomic_DNA"/>
</dbReference>
<reference evidence="4 5" key="2">
    <citation type="journal article" date="2023" name="ChemBioChem">
        <title>Acyltransferase Domain Exchange between Two Independent Type I Polyketide Synthases in the Same Producer Strain of Macrolide Antibiotics.</title>
        <authorList>
            <person name="Kudo F."/>
            <person name="Kishikawa K."/>
            <person name="Tsuboi K."/>
            <person name="Kido T."/>
            <person name="Usui T."/>
            <person name="Hashimoto J."/>
            <person name="Shin-Ya K."/>
            <person name="Miyanaga A."/>
            <person name="Eguchi T."/>
        </authorList>
    </citation>
    <scope>NUCLEOTIDE SEQUENCE [LARGE SCALE GENOMIC DNA]</scope>
    <source>
        <strain evidence="4 5">A-8890</strain>
    </source>
</reference>
<dbReference type="InterPro" id="IPR029058">
    <property type="entry name" value="AB_hydrolase_fold"/>
</dbReference>
<evidence type="ECO:0000313" key="4">
    <source>
        <dbReference type="EMBL" id="BBC32369.1"/>
    </source>
</evidence>
<evidence type="ECO:0008006" key="6">
    <source>
        <dbReference type="Google" id="ProtNLM"/>
    </source>
</evidence>
<dbReference type="Pfam" id="PF02273">
    <property type="entry name" value="Acyl_transf_2"/>
    <property type="match status" value="1"/>
</dbReference>
<dbReference type="InterPro" id="IPR003157">
    <property type="entry name" value="LuxD"/>
</dbReference>
<keyword evidence="3" id="KW-0012">Acyltransferase</keyword>
<keyword evidence="5" id="KW-1185">Reference proteome</keyword>
<accession>A0ABN5VGI2</accession>
<dbReference type="Proteomes" id="UP001321542">
    <property type="component" value="Chromosome"/>
</dbReference>
<evidence type="ECO:0000313" key="5">
    <source>
        <dbReference type="Proteomes" id="UP001321542"/>
    </source>
</evidence>